<feature type="transmembrane region" description="Helical" evidence="4">
    <location>
        <begin position="399"/>
        <end position="421"/>
    </location>
</feature>
<proteinExistence type="predicted"/>
<evidence type="ECO:0000313" key="6">
    <source>
        <dbReference type="Proteomes" id="UP000191931"/>
    </source>
</evidence>
<feature type="transmembrane region" description="Helical" evidence="4">
    <location>
        <begin position="111"/>
        <end position="134"/>
    </location>
</feature>
<keyword evidence="6" id="KW-1185">Reference proteome</keyword>
<dbReference type="STRING" id="1246637.MTBBW1_740004"/>
<dbReference type="InterPro" id="IPR036259">
    <property type="entry name" value="MFS_trans_sf"/>
</dbReference>
<dbReference type="InterPro" id="IPR052528">
    <property type="entry name" value="Sugar_transport-like"/>
</dbReference>
<feature type="transmembrane region" description="Helical" evidence="4">
    <location>
        <begin position="146"/>
        <end position="168"/>
    </location>
</feature>
<dbReference type="Pfam" id="PF07690">
    <property type="entry name" value="MFS_1"/>
    <property type="match status" value="1"/>
</dbReference>
<name>A0A1W1HJE3_9BACT</name>
<feature type="transmembrane region" description="Helical" evidence="4">
    <location>
        <begin position="299"/>
        <end position="320"/>
    </location>
</feature>
<evidence type="ECO:0000256" key="2">
    <source>
        <dbReference type="ARBA" id="ARBA00022989"/>
    </source>
</evidence>
<feature type="transmembrane region" description="Helical" evidence="4">
    <location>
        <begin position="234"/>
        <end position="259"/>
    </location>
</feature>
<evidence type="ECO:0000256" key="4">
    <source>
        <dbReference type="SAM" id="Phobius"/>
    </source>
</evidence>
<dbReference type="OrthoDB" id="5415287at2"/>
<accession>A0A1W1HJE3</accession>
<dbReference type="EMBL" id="FWEV01000319">
    <property type="protein sequence ID" value="SLM32478.1"/>
    <property type="molecule type" value="Genomic_DNA"/>
</dbReference>
<evidence type="ECO:0000256" key="1">
    <source>
        <dbReference type="ARBA" id="ARBA00022692"/>
    </source>
</evidence>
<dbReference type="AlphaFoldDB" id="A0A1W1HJE3"/>
<feature type="transmembrane region" description="Helical" evidence="4">
    <location>
        <begin position="174"/>
        <end position="194"/>
    </location>
</feature>
<protein>
    <recommendedName>
        <fullName evidence="7">Major facilitator superfamily MFS_1</fullName>
    </recommendedName>
</protein>
<dbReference type="RefSeq" id="WP_080802318.1">
    <property type="nucleotide sequence ID" value="NZ_LT828543.1"/>
</dbReference>
<dbReference type="CDD" id="cd06174">
    <property type="entry name" value="MFS"/>
    <property type="match status" value="1"/>
</dbReference>
<dbReference type="PANTHER" id="PTHR23526:SF2">
    <property type="entry name" value="MAJOR FACILITATOR SUPERFAMILY (MFS) PROFILE DOMAIN-CONTAINING PROTEIN"/>
    <property type="match status" value="1"/>
</dbReference>
<evidence type="ECO:0000313" key="5">
    <source>
        <dbReference type="EMBL" id="SLM32478.1"/>
    </source>
</evidence>
<dbReference type="GO" id="GO:0022857">
    <property type="term" value="F:transmembrane transporter activity"/>
    <property type="evidence" value="ECO:0007669"/>
    <property type="project" value="InterPro"/>
</dbReference>
<keyword evidence="1 4" id="KW-0812">Transmembrane</keyword>
<evidence type="ECO:0000256" key="3">
    <source>
        <dbReference type="ARBA" id="ARBA00023136"/>
    </source>
</evidence>
<feature type="transmembrane region" description="Helical" evidence="4">
    <location>
        <begin position="271"/>
        <end position="292"/>
    </location>
</feature>
<feature type="transmembrane region" description="Helical" evidence="4">
    <location>
        <begin position="20"/>
        <end position="41"/>
    </location>
</feature>
<dbReference type="PANTHER" id="PTHR23526">
    <property type="entry name" value="INTEGRAL MEMBRANE TRANSPORT PROTEIN-RELATED"/>
    <property type="match status" value="1"/>
</dbReference>
<gene>
    <name evidence="5" type="ORF">MTBBW1_740004</name>
</gene>
<feature type="transmembrane region" description="Helical" evidence="4">
    <location>
        <begin position="332"/>
        <end position="361"/>
    </location>
</feature>
<sequence length="431" mass="50068">MKLRELDLNENERRTFYIHLAYSVLNGFILGVLALNEFVFIKSLHGTNFQLGFLFQFNVVVFSFIIFVNQFLKRIQNKRKLLFITGVSTHLPLIFLFFFPETTSNGIYNYLFLFIFLIYFMGNPVIMPLINQFLKNSYSHEHFSTLYSYATSLNKITMLVVTFGYGLWLDYDNYSFTIVFPVVAILGIAATYLLSKIEYRHKKSEEDLPRETVKESIKASVKDMLSILRHNTPYLHFEIGFMLYGAAFMLSMSVITIFFNDFLLLNYSSVAFYRNGYNVIAILLLPFFGRLLGKIDPRLFAAITYFSMFCYILCVIFTEYMPYYFDIFGIRIYYMLILYMICHGVFAATMSLLWSIGSAYFCCDEDVAQYQSVHLSLVGLRALFAPLAGIWLYETIGYLSTFLIAAGLLMLAISVMLFSWFNTSGYKKNHC</sequence>
<feature type="transmembrane region" description="Helical" evidence="4">
    <location>
        <begin position="81"/>
        <end position="99"/>
    </location>
</feature>
<evidence type="ECO:0008006" key="7">
    <source>
        <dbReference type="Google" id="ProtNLM"/>
    </source>
</evidence>
<dbReference type="SUPFAM" id="SSF103473">
    <property type="entry name" value="MFS general substrate transporter"/>
    <property type="match status" value="1"/>
</dbReference>
<dbReference type="Gene3D" id="1.20.1250.20">
    <property type="entry name" value="MFS general substrate transporter like domains"/>
    <property type="match status" value="2"/>
</dbReference>
<dbReference type="Proteomes" id="UP000191931">
    <property type="component" value="Unassembled WGS sequence"/>
</dbReference>
<keyword evidence="3 4" id="KW-0472">Membrane</keyword>
<organism evidence="5 6">
    <name type="scientific">Desulfamplus magnetovallimortis</name>
    <dbReference type="NCBI Taxonomy" id="1246637"/>
    <lineage>
        <taxon>Bacteria</taxon>
        <taxon>Pseudomonadati</taxon>
        <taxon>Thermodesulfobacteriota</taxon>
        <taxon>Desulfobacteria</taxon>
        <taxon>Desulfobacterales</taxon>
        <taxon>Desulfobacteraceae</taxon>
        <taxon>Desulfamplus</taxon>
    </lineage>
</organism>
<dbReference type="InterPro" id="IPR011701">
    <property type="entry name" value="MFS"/>
</dbReference>
<feature type="transmembrane region" description="Helical" evidence="4">
    <location>
        <begin position="373"/>
        <end position="393"/>
    </location>
</feature>
<reference evidence="5 6" key="1">
    <citation type="submission" date="2017-03" db="EMBL/GenBank/DDBJ databases">
        <authorList>
            <person name="Afonso C.L."/>
            <person name="Miller P.J."/>
            <person name="Scott M.A."/>
            <person name="Spackman E."/>
            <person name="Goraichik I."/>
            <person name="Dimitrov K.M."/>
            <person name="Suarez D.L."/>
            <person name="Swayne D.E."/>
        </authorList>
    </citation>
    <scope>NUCLEOTIDE SEQUENCE [LARGE SCALE GENOMIC DNA]</scope>
    <source>
        <strain evidence="5">PRJEB14757</strain>
    </source>
</reference>
<keyword evidence="2 4" id="KW-1133">Transmembrane helix</keyword>
<feature type="transmembrane region" description="Helical" evidence="4">
    <location>
        <begin position="53"/>
        <end position="72"/>
    </location>
</feature>